<sequence>MLRGLAHGAAWTLATSTAVALSWFGVHTVLTGTVDDPPRALPLSTAPSPPPRTSSTSRPRPPAPGTSAAVPSGGGPSGTASAGTGPQQPPGTARPVPNAAGATGDVHSYPVSGGRVVLDLGPAAASFVSATPDTGWSTRVWKQPGWIRVDFTSGLHTSSVFCTWNGHSPTVQTYGT</sequence>
<dbReference type="Proteomes" id="UP001156398">
    <property type="component" value="Unassembled WGS sequence"/>
</dbReference>
<organism evidence="2 3">
    <name type="scientific">Streptantibioticus silvisoli</name>
    <dbReference type="NCBI Taxonomy" id="2705255"/>
    <lineage>
        <taxon>Bacteria</taxon>
        <taxon>Bacillati</taxon>
        <taxon>Actinomycetota</taxon>
        <taxon>Actinomycetes</taxon>
        <taxon>Kitasatosporales</taxon>
        <taxon>Streptomycetaceae</taxon>
        <taxon>Streptantibioticus</taxon>
    </lineage>
</organism>
<proteinExistence type="predicted"/>
<reference evidence="2 3" key="1">
    <citation type="submission" date="2023-05" db="EMBL/GenBank/DDBJ databases">
        <title>Streptantibioticus silvisoli sp. nov., acidotolerant actinomycetes 1 from pine litter.</title>
        <authorList>
            <person name="Swiecimska M."/>
            <person name="Golinska P."/>
            <person name="Sangal V."/>
            <person name="Wachnowicz B."/>
            <person name="Goodfellow M."/>
        </authorList>
    </citation>
    <scope>NUCLEOTIDE SEQUENCE [LARGE SCALE GENOMIC DNA]</scope>
    <source>
        <strain evidence="2 3">SL54</strain>
    </source>
</reference>
<keyword evidence="3" id="KW-1185">Reference proteome</keyword>
<evidence type="ECO:0000313" key="2">
    <source>
        <dbReference type="EMBL" id="MDI5961209.1"/>
    </source>
</evidence>
<evidence type="ECO:0000256" key="1">
    <source>
        <dbReference type="SAM" id="MobiDB-lite"/>
    </source>
</evidence>
<dbReference type="EMBL" id="JAAGKO020000001">
    <property type="protein sequence ID" value="MDI5961209.1"/>
    <property type="molecule type" value="Genomic_DNA"/>
</dbReference>
<gene>
    <name evidence="2" type="ORF">POF43_000455</name>
</gene>
<dbReference type="RefSeq" id="WP_271323044.1">
    <property type="nucleotide sequence ID" value="NZ_JAAGKO020000001.1"/>
</dbReference>
<protein>
    <recommendedName>
        <fullName evidence="4">Secreted protein</fullName>
    </recommendedName>
</protein>
<comment type="caution">
    <text evidence="2">The sequence shown here is derived from an EMBL/GenBank/DDBJ whole genome shotgun (WGS) entry which is preliminary data.</text>
</comment>
<evidence type="ECO:0008006" key="4">
    <source>
        <dbReference type="Google" id="ProtNLM"/>
    </source>
</evidence>
<name>A0ABT6VRV7_9ACTN</name>
<accession>A0ABT6VRV7</accession>
<feature type="region of interest" description="Disordered" evidence="1">
    <location>
        <begin position="34"/>
        <end position="107"/>
    </location>
</feature>
<evidence type="ECO:0000313" key="3">
    <source>
        <dbReference type="Proteomes" id="UP001156398"/>
    </source>
</evidence>